<organism evidence="1 2">
    <name type="scientific">Aureobasidium pullulans</name>
    <name type="common">Black yeast</name>
    <name type="synonym">Pullularia pullulans</name>
    <dbReference type="NCBI Taxonomy" id="5580"/>
    <lineage>
        <taxon>Eukaryota</taxon>
        <taxon>Fungi</taxon>
        <taxon>Dikarya</taxon>
        <taxon>Ascomycota</taxon>
        <taxon>Pezizomycotina</taxon>
        <taxon>Dothideomycetes</taxon>
        <taxon>Dothideomycetidae</taxon>
        <taxon>Dothideales</taxon>
        <taxon>Saccotheciaceae</taxon>
        <taxon>Aureobasidium</taxon>
    </lineage>
</organism>
<reference evidence="1 2" key="1">
    <citation type="submission" date="2018-10" db="EMBL/GenBank/DDBJ databases">
        <title>Fifty Aureobasidium pullulans genomes reveal a recombining polyextremotolerant generalist.</title>
        <authorList>
            <person name="Gostincar C."/>
            <person name="Turk M."/>
            <person name="Zajc J."/>
            <person name="Gunde-Cimerman N."/>
        </authorList>
    </citation>
    <scope>NUCLEOTIDE SEQUENCE [LARGE SCALE GENOMIC DNA]</scope>
    <source>
        <strain evidence="1 2">EXF-3844</strain>
    </source>
</reference>
<evidence type="ECO:0000313" key="1">
    <source>
        <dbReference type="EMBL" id="THZ11641.1"/>
    </source>
</evidence>
<name>A0A4V4KHM3_AURPU</name>
<proteinExistence type="predicted"/>
<comment type="caution">
    <text evidence="1">The sequence shown here is derived from an EMBL/GenBank/DDBJ whole genome shotgun (WGS) entry which is preliminary data.</text>
</comment>
<dbReference type="EMBL" id="QZBN01002339">
    <property type="protein sequence ID" value="THZ11641.1"/>
    <property type="molecule type" value="Genomic_DNA"/>
</dbReference>
<evidence type="ECO:0000313" key="2">
    <source>
        <dbReference type="Proteomes" id="UP000310121"/>
    </source>
</evidence>
<accession>A0A4V4KHM3</accession>
<gene>
    <name evidence="1" type="ORF">D6C90_10487</name>
</gene>
<dbReference type="Proteomes" id="UP000310121">
    <property type="component" value="Unassembled WGS sequence"/>
</dbReference>
<feature type="non-terminal residue" evidence="1">
    <location>
        <position position="1"/>
    </location>
</feature>
<dbReference type="AlphaFoldDB" id="A0A4V4KHM3"/>
<sequence>HVKSVTIEPWFQHETLEAHLYQDEPFVADDAFKDFLSDDLSALGPPTELLFLFRGYLEKLNITDQLRETWFHGLEAVDEDYEIALLLALMTNVEHLEITMPNYKSFMRPELLLVFPMILGDDSFLQHLHSIRVRAADHDFYDFEYRPEFEPYHGYPSSFFLPLLALPSLRSAEIKDAFDMLDPIVEYTDLVQDHHLMFEKIRIDPWNLNIAWRYQQDDENPAFGHRGGKSVGKMFWRSCEELWGINLALGQQLFTLDCRFLDLGI</sequence>
<protein>
    <submittedName>
        <fullName evidence="1">Uncharacterized protein</fullName>
    </submittedName>
</protein>